<sequence length="161" mass="18111">MLLHRPTAMSIRALECQLACSRAPKPASLGTVISHCRPAGAIRSRALRKKRKPPSIDPVHLADSARACTAVTTLTSGRDYCNHGQSLRVSPLCFTAGDFESWVRRWTRKSPLIWNMFMLSDDCPSPVLLAGDPRRCGCWRRSRGPMSTMQWREITFSRRVT</sequence>
<dbReference type="EMBL" id="KZ819190">
    <property type="protein sequence ID" value="PWZ01433.1"/>
    <property type="molecule type" value="Genomic_DNA"/>
</dbReference>
<accession>A0A317XUE5</accession>
<gene>
    <name evidence="1" type="ORF">BCV70DRAFT_73754</name>
</gene>
<dbReference type="InParanoid" id="A0A317XUE5"/>
<dbReference type="AlphaFoldDB" id="A0A317XUE5"/>
<proteinExistence type="predicted"/>
<keyword evidence="2" id="KW-1185">Reference proteome</keyword>
<dbReference type="Proteomes" id="UP000246740">
    <property type="component" value="Unassembled WGS sequence"/>
</dbReference>
<evidence type="ECO:0000313" key="2">
    <source>
        <dbReference type="Proteomes" id="UP000246740"/>
    </source>
</evidence>
<evidence type="ECO:0000313" key="1">
    <source>
        <dbReference type="EMBL" id="PWZ01433.1"/>
    </source>
</evidence>
<protein>
    <submittedName>
        <fullName evidence="1">Uncharacterized protein</fullName>
    </submittedName>
</protein>
<reference evidence="1 2" key="1">
    <citation type="journal article" date="2018" name="Mol. Biol. Evol.">
        <title>Broad Genomic Sampling Reveals a Smut Pathogenic Ancestry of the Fungal Clade Ustilaginomycotina.</title>
        <authorList>
            <person name="Kijpornyongpan T."/>
            <person name="Mondo S.J."/>
            <person name="Barry K."/>
            <person name="Sandor L."/>
            <person name="Lee J."/>
            <person name="Lipzen A."/>
            <person name="Pangilinan J."/>
            <person name="LaButti K."/>
            <person name="Hainaut M."/>
            <person name="Henrissat B."/>
            <person name="Grigoriev I.V."/>
            <person name="Spatafora J.W."/>
            <person name="Aime M.C."/>
        </authorList>
    </citation>
    <scope>NUCLEOTIDE SEQUENCE [LARGE SCALE GENOMIC DNA]</scope>
    <source>
        <strain evidence="1 2">MCA 3645</strain>
    </source>
</reference>
<organism evidence="1 2">
    <name type="scientific">Testicularia cyperi</name>
    <dbReference type="NCBI Taxonomy" id="1882483"/>
    <lineage>
        <taxon>Eukaryota</taxon>
        <taxon>Fungi</taxon>
        <taxon>Dikarya</taxon>
        <taxon>Basidiomycota</taxon>
        <taxon>Ustilaginomycotina</taxon>
        <taxon>Ustilaginomycetes</taxon>
        <taxon>Ustilaginales</taxon>
        <taxon>Anthracoideaceae</taxon>
        <taxon>Testicularia</taxon>
    </lineage>
</organism>
<name>A0A317XUE5_9BASI</name>